<accession>A0A1M4S781</accession>
<keyword evidence="4" id="KW-1185">Reference proteome</keyword>
<dbReference type="AlphaFoldDB" id="A0A1M4S781"/>
<dbReference type="OrthoDB" id="5461404at2"/>
<proteinExistence type="predicted"/>
<dbReference type="EMBL" id="FQUF01000002">
    <property type="protein sequence ID" value="SHE28064.1"/>
    <property type="molecule type" value="Genomic_DNA"/>
</dbReference>
<dbReference type="Pfam" id="PF09851">
    <property type="entry name" value="SHOCT"/>
    <property type="match status" value="1"/>
</dbReference>
<feature type="domain" description="SHOCT" evidence="2">
    <location>
        <begin position="51"/>
        <end position="77"/>
    </location>
</feature>
<evidence type="ECO:0000259" key="2">
    <source>
        <dbReference type="Pfam" id="PF09851"/>
    </source>
</evidence>
<gene>
    <name evidence="3" type="ORF">SAMN02745249_00093</name>
</gene>
<feature type="transmembrane region" description="Helical" evidence="1">
    <location>
        <begin position="12"/>
        <end position="32"/>
    </location>
</feature>
<protein>
    <submittedName>
        <fullName evidence="3">Putative membrane protein</fullName>
    </submittedName>
</protein>
<evidence type="ECO:0000313" key="3">
    <source>
        <dbReference type="EMBL" id="SHE28064.1"/>
    </source>
</evidence>
<dbReference type="RefSeq" id="WP_073294538.1">
    <property type="nucleotide sequence ID" value="NZ_FQUF01000002.1"/>
</dbReference>
<keyword evidence="1" id="KW-0812">Transmembrane</keyword>
<evidence type="ECO:0000313" key="4">
    <source>
        <dbReference type="Proteomes" id="UP000184128"/>
    </source>
</evidence>
<dbReference type="InterPro" id="IPR018649">
    <property type="entry name" value="SHOCT"/>
</dbReference>
<keyword evidence="1" id="KW-0472">Membrane</keyword>
<dbReference type="STRING" id="1121025.SAMN02745249_00093"/>
<keyword evidence="1" id="KW-1133">Transmembrane helix</keyword>
<reference evidence="3 4" key="1">
    <citation type="submission" date="2016-11" db="EMBL/GenBank/DDBJ databases">
        <authorList>
            <person name="Jaros S."/>
            <person name="Januszkiewicz K."/>
            <person name="Wedrychowicz H."/>
        </authorList>
    </citation>
    <scope>NUCLEOTIDE SEQUENCE [LARGE SCALE GENOMIC DNA]</scope>
    <source>
        <strain evidence="3 4">DSM 15692</strain>
    </source>
</reference>
<organism evidence="3 4">
    <name type="scientific">Atopostipes suicloacalis DSM 15692</name>
    <dbReference type="NCBI Taxonomy" id="1121025"/>
    <lineage>
        <taxon>Bacteria</taxon>
        <taxon>Bacillati</taxon>
        <taxon>Bacillota</taxon>
        <taxon>Bacilli</taxon>
        <taxon>Lactobacillales</taxon>
        <taxon>Carnobacteriaceae</taxon>
        <taxon>Atopostipes</taxon>
    </lineage>
</organism>
<dbReference type="Proteomes" id="UP000184128">
    <property type="component" value="Unassembled WGS sequence"/>
</dbReference>
<evidence type="ECO:0000256" key="1">
    <source>
        <dbReference type="SAM" id="Phobius"/>
    </source>
</evidence>
<name>A0A1M4S781_9LACT</name>
<sequence length="83" mass="10068">MYHWYGMRGHWWSWLGWLAVLIIALLIVYILVKTLNDRSDFLAEKEDSTAEALKILNERYARGDISEEEYLHRKEILREDRTR</sequence>